<dbReference type="EMBL" id="JARVKF010000090">
    <property type="protein sequence ID" value="KAK9423154.1"/>
    <property type="molecule type" value="Genomic_DNA"/>
</dbReference>
<feature type="domain" description="Tyrosinase copper-binding" evidence="3">
    <location>
        <begin position="148"/>
        <end position="165"/>
    </location>
</feature>
<keyword evidence="1" id="KW-0479">Metal-binding</keyword>
<dbReference type="PROSITE" id="PS00497">
    <property type="entry name" value="TYROSINASE_1"/>
    <property type="match status" value="1"/>
</dbReference>
<reference evidence="5 6" key="1">
    <citation type="journal article" date="2024" name="J. Plant Pathol.">
        <title>Sequence and assembly of the genome of Seiridium unicorne, isolate CBS 538.82, causal agent of cypress canker disease.</title>
        <authorList>
            <person name="Scali E."/>
            <person name="Rocca G.D."/>
            <person name="Danti R."/>
            <person name="Garbelotto M."/>
            <person name="Barberini S."/>
            <person name="Baroncelli R."/>
            <person name="Emiliani G."/>
        </authorList>
    </citation>
    <scope>NUCLEOTIDE SEQUENCE [LARGE SCALE GENOMIC DNA]</scope>
    <source>
        <strain evidence="5 6">BM-138-508</strain>
    </source>
</reference>
<dbReference type="Gene3D" id="1.10.1280.10">
    <property type="entry name" value="Di-copper center containing domain from catechol oxidase"/>
    <property type="match status" value="1"/>
</dbReference>
<evidence type="ECO:0000313" key="5">
    <source>
        <dbReference type="EMBL" id="KAK9423154.1"/>
    </source>
</evidence>
<dbReference type="Proteomes" id="UP001408356">
    <property type="component" value="Unassembled WGS sequence"/>
</dbReference>
<proteinExistence type="predicted"/>
<dbReference type="PANTHER" id="PTHR11474:SF116">
    <property type="entry name" value="TYROSINASE"/>
    <property type="match status" value="1"/>
</dbReference>
<feature type="chain" id="PRO_5045909397" description="Tyrosinase copper-binding domain-containing protein" evidence="2">
    <location>
        <begin position="20"/>
        <end position="376"/>
    </location>
</feature>
<dbReference type="InterPro" id="IPR008922">
    <property type="entry name" value="Di-copper_centre_dom_sf"/>
</dbReference>
<dbReference type="PRINTS" id="PR00092">
    <property type="entry name" value="TYROSINASE"/>
</dbReference>
<evidence type="ECO:0000259" key="4">
    <source>
        <dbReference type="PROSITE" id="PS00498"/>
    </source>
</evidence>
<feature type="signal peptide" evidence="2">
    <location>
        <begin position="1"/>
        <end position="19"/>
    </location>
</feature>
<feature type="domain" description="Tyrosinase copper-binding" evidence="4">
    <location>
        <begin position="297"/>
        <end position="308"/>
    </location>
</feature>
<keyword evidence="2" id="KW-0732">Signal</keyword>
<dbReference type="PROSITE" id="PS00498">
    <property type="entry name" value="TYROSINASE_2"/>
    <property type="match status" value="1"/>
</dbReference>
<evidence type="ECO:0000259" key="3">
    <source>
        <dbReference type="PROSITE" id="PS00497"/>
    </source>
</evidence>
<keyword evidence="6" id="KW-1185">Reference proteome</keyword>
<organism evidence="5 6">
    <name type="scientific">Seiridium unicorne</name>
    <dbReference type="NCBI Taxonomy" id="138068"/>
    <lineage>
        <taxon>Eukaryota</taxon>
        <taxon>Fungi</taxon>
        <taxon>Dikarya</taxon>
        <taxon>Ascomycota</taxon>
        <taxon>Pezizomycotina</taxon>
        <taxon>Sordariomycetes</taxon>
        <taxon>Xylariomycetidae</taxon>
        <taxon>Amphisphaeriales</taxon>
        <taxon>Sporocadaceae</taxon>
        <taxon>Seiridium</taxon>
    </lineage>
</organism>
<dbReference type="InterPro" id="IPR050316">
    <property type="entry name" value="Tyrosinase/Hemocyanin"/>
</dbReference>
<evidence type="ECO:0000256" key="1">
    <source>
        <dbReference type="ARBA" id="ARBA00022723"/>
    </source>
</evidence>
<accession>A0ABR2V8B1</accession>
<evidence type="ECO:0000256" key="2">
    <source>
        <dbReference type="SAM" id="SignalP"/>
    </source>
</evidence>
<sequence length="376" mass="41461">MKLSLILAASVASASVLIGRDNTSTAPSLPAAAFPKFRTITLDQAKVGMDRDIQGLPAKPIANLTADPSTLSTPKFGVSLVAATKSQACRAAPSYRFEWRQYSASRRLDFVAACKCLMGKRPSGKFPTATNRYEDFVALHQDVMLNVHNNALFLLWHRYFLWTFEQVLRAECGFDRSFVWWDETKDAGAFAKSDIFTSPYYFGSLPAPIKGNPVCINTGEFKGVWAHIGPGSTETTHCLSRGVTETNTAQCNTNFVNYCLARTAYADFETCLEYGPHGYGHNGIGGVMQDVWASPSDPIFWLHHAFIDRVYYAWQLKAASRFTSIDSGVDAKGTKLTLDYVITVGGIRPDVTIRDILNPLGGAAIGRTSFCYLYTY</sequence>
<name>A0ABR2V8B1_9PEZI</name>
<dbReference type="InterPro" id="IPR002227">
    <property type="entry name" value="Tyrosinase_Cu-bd"/>
</dbReference>
<evidence type="ECO:0000313" key="6">
    <source>
        <dbReference type="Proteomes" id="UP001408356"/>
    </source>
</evidence>
<dbReference type="PANTHER" id="PTHR11474">
    <property type="entry name" value="TYROSINASE FAMILY MEMBER"/>
    <property type="match status" value="1"/>
</dbReference>
<gene>
    <name evidence="5" type="ORF">SUNI508_04448</name>
</gene>
<dbReference type="Pfam" id="PF00264">
    <property type="entry name" value="Tyrosinase"/>
    <property type="match status" value="1"/>
</dbReference>
<dbReference type="SUPFAM" id="SSF48056">
    <property type="entry name" value="Di-copper centre-containing domain"/>
    <property type="match status" value="1"/>
</dbReference>
<comment type="caution">
    <text evidence="5">The sequence shown here is derived from an EMBL/GenBank/DDBJ whole genome shotgun (WGS) entry which is preliminary data.</text>
</comment>
<protein>
    <recommendedName>
        <fullName evidence="3 4">Tyrosinase copper-binding domain-containing protein</fullName>
    </recommendedName>
</protein>